<evidence type="ECO:0000313" key="3">
    <source>
        <dbReference type="EMBL" id="KAL0904897.1"/>
    </source>
</evidence>
<evidence type="ECO:0000313" key="4">
    <source>
        <dbReference type="Proteomes" id="UP001552299"/>
    </source>
</evidence>
<evidence type="ECO:0008006" key="5">
    <source>
        <dbReference type="Google" id="ProtNLM"/>
    </source>
</evidence>
<accession>A0ABD0TYW5</accession>
<protein>
    <recommendedName>
        <fullName evidence="5">DUF4283 domain-containing protein</fullName>
    </recommendedName>
</protein>
<organism evidence="3 4">
    <name type="scientific">Dendrobium thyrsiflorum</name>
    <name type="common">Pinecone-like raceme dendrobium</name>
    <name type="synonym">Orchid</name>
    <dbReference type="NCBI Taxonomy" id="117978"/>
    <lineage>
        <taxon>Eukaryota</taxon>
        <taxon>Viridiplantae</taxon>
        <taxon>Streptophyta</taxon>
        <taxon>Embryophyta</taxon>
        <taxon>Tracheophyta</taxon>
        <taxon>Spermatophyta</taxon>
        <taxon>Magnoliopsida</taxon>
        <taxon>Liliopsida</taxon>
        <taxon>Asparagales</taxon>
        <taxon>Orchidaceae</taxon>
        <taxon>Epidendroideae</taxon>
        <taxon>Malaxideae</taxon>
        <taxon>Dendrobiinae</taxon>
        <taxon>Dendrobium</taxon>
    </lineage>
</organism>
<dbReference type="PANTHER" id="PTHR31286">
    <property type="entry name" value="GLYCINE-RICH CELL WALL STRUCTURAL PROTEIN 1.8-LIKE"/>
    <property type="match status" value="1"/>
</dbReference>
<dbReference type="Pfam" id="PF14111">
    <property type="entry name" value="DUF4283"/>
    <property type="match status" value="1"/>
</dbReference>
<gene>
    <name evidence="3" type="ORF">M5K25_027057</name>
</gene>
<dbReference type="Proteomes" id="UP001552299">
    <property type="component" value="Unassembled WGS sequence"/>
</dbReference>
<evidence type="ECO:0000259" key="2">
    <source>
        <dbReference type="Pfam" id="PF14111"/>
    </source>
</evidence>
<reference evidence="3 4" key="1">
    <citation type="journal article" date="2024" name="Plant Biotechnol. J.">
        <title>Dendrobium thyrsiflorum genome and its molecular insights into genes involved in important horticultural traits.</title>
        <authorList>
            <person name="Chen B."/>
            <person name="Wang J.Y."/>
            <person name="Zheng P.J."/>
            <person name="Li K.L."/>
            <person name="Liang Y.M."/>
            <person name="Chen X.F."/>
            <person name="Zhang C."/>
            <person name="Zhao X."/>
            <person name="He X."/>
            <person name="Zhang G.Q."/>
            <person name="Liu Z.J."/>
            <person name="Xu Q."/>
        </authorList>
    </citation>
    <scope>NUCLEOTIDE SEQUENCE [LARGE SCALE GENOMIC DNA]</scope>
    <source>
        <strain evidence="3">GZMU011</strain>
    </source>
</reference>
<proteinExistence type="predicted"/>
<keyword evidence="4" id="KW-1185">Reference proteome</keyword>
<feature type="domain" description="DUF4283" evidence="2">
    <location>
        <begin position="68"/>
        <end position="149"/>
    </location>
</feature>
<name>A0ABD0TYW5_DENTH</name>
<dbReference type="InterPro" id="IPR000477">
    <property type="entry name" value="RT_dom"/>
</dbReference>
<feature type="domain" description="Reverse transcriptase" evidence="1">
    <location>
        <begin position="339"/>
        <end position="425"/>
    </location>
</feature>
<sequence>MSSSDFPPFPSSQPLSTALPSASPLQWKHLLASHDQASQGFSSSLGHFPTENFTAHFSKSQFEASAPEWTLSLVGYSIGRRPYYEALFSVFKRAWYLKGALSLLTLDDGFFLLKFTSPKDFEMAWTGGPWFFFGKPFILQKWTPDFVPKREEFSSIPLWIKIKNLPLSCWTPEGISKVASCVGIPLAMDALTAAKTRLTFARVCVQVKCSSPLPGEISISVDGKVSPLTVLYDWKPLPCTHCLSHPNQDNPLDPTLNAHLKEANLKLSEANTNWIDWIKQRGKTNWLSSGEDDLKFLYSNINQRSNSSLIHTITLNGTTLNSPWKSIRPSLSILRRFSTKLHKPRIWLILLLYADDLLVFAKANLENANSLKDILKRFSRCTGLCVNPYKSVILFSNNCSTSHSISSILNIQQTHRPIKYLGLPIFTKNCFNETFSLSS</sequence>
<dbReference type="PANTHER" id="PTHR31286:SF180">
    <property type="entry name" value="OS10G0362600 PROTEIN"/>
    <property type="match status" value="1"/>
</dbReference>
<dbReference type="InterPro" id="IPR025558">
    <property type="entry name" value="DUF4283"/>
</dbReference>
<dbReference type="EMBL" id="JANQDX010000019">
    <property type="protein sequence ID" value="KAL0904897.1"/>
    <property type="molecule type" value="Genomic_DNA"/>
</dbReference>
<dbReference type="InterPro" id="IPR040256">
    <property type="entry name" value="At4g02000-like"/>
</dbReference>
<dbReference type="Pfam" id="PF00078">
    <property type="entry name" value="RVT_1"/>
    <property type="match status" value="1"/>
</dbReference>
<dbReference type="AlphaFoldDB" id="A0ABD0TYW5"/>
<comment type="caution">
    <text evidence="3">The sequence shown here is derived from an EMBL/GenBank/DDBJ whole genome shotgun (WGS) entry which is preliminary data.</text>
</comment>
<evidence type="ECO:0000259" key="1">
    <source>
        <dbReference type="Pfam" id="PF00078"/>
    </source>
</evidence>